<dbReference type="InterPro" id="IPR045584">
    <property type="entry name" value="Pilin-like"/>
</dbReference>
<dbReference type="SUPFAM" id="SSF54523">
    <property type="entry name" value="Pili subunits"/>
    <property type="match status" value="1"/>
</dbReference>
<sequence length="160" mass="18069">MMQKGFTLVELVITLIVLALLAALAIPKFINLTSQSRIAALQQINTSVTVANDFMFFKSQLPSYAAQPVPNRDDLIDVDTNGDGTYDTRLKWFYLDNTDIEKRIDLSEDFIIEYQGYTDTYIGYDFSLDGAVRDDLCYFRYTQAAAANTPPQYQLETSGC</sequence>
<reference evidence="1 2" key="1">
    <citation type="submission" date="2018-09" db="EMBL/GenBank/DDBJ databases">
        <authorList>
            <person name="Wang F."/>
        </authorList>
    </citation>
    <scope>NUCLEOTIDE SEQUENCE [LARGE SCALE GENOMIC DNA]</scope>
    <source>
        <strain evidence="1 2">PLHSC7-2</strain>
    </source>
</reference>
<dbReference type="RefSeq" id="WP_119909414.1">
    <property type="nucleotide sequence ID" value="NZ_QZCH01000002.1"/>
</dbReference>
<gene>
    <name evidence="1" type="ORF">D1Z90_03840</name>
</gene>
<dbReference type="AlphaFoldDB" id="A0A418YIZ3"/>
<dbReference type="OrthoDB" id="6262102at2"/>
<dbReference type="Proteomes" id="UP000283255">
    <property type="component" value="Unassembled WGS sequence"/>
</dbReference>
<dbReference type="Pfam" id="PF07963">
    <property type="entry name" value="N_methyl"/>
    <property type="match status" value="1"/>
</dbReference>
<name>A0A418YIZ3_9GAMM</name>
<keyword evidence="2" id="KW-1185">Reference proteome</keyword>
<protein>
    <submittedName>
        <fullName evidence="1">Prepilin-type N-terminal cleavage/methylation domain-containing protein</fullName>
    </submittedName>
</protein>
<organism evidence="1 2">
    <name type="scientific">Motilimonas pumila</name>
    <dbReference type="NCBI Taxonomy" id="2303987"/>
    <lineage>
        <taxon>Bacteria</taxon>
        <taxon>Pseudomonadati</taxon>
        <taxon>Pseudomonadota</taxon>
        <taxon>Gammaproteobacteria</taxon>
        <taxon>Alteromonadales</taxon>
        <taxon>Alteromonadales genera incertae sedis</taxon>
        <taxon>Motilimonas</taxon>
    </lineage>
</organism>
<evidence type="ECO:0000313" key="2">
    <source>
        <dbReference type="Proteomes" id="UP000283255"/>
    </source>
</evidence>
<dbReference type="InterPro" id="IPR012902">
    <property type="entry name" value="N_methyl_site"/>
</dbReference>
<evidence type="ECO:0000313" key="1">
    <source>
        <dbReference type="EMBL" id="RJG50613.1"/>
    </source>
</evidence>
<dbReference type="PROSITE" id="PS00409">
    <property type="entry name" value="PROKAR_NTER_METHYL"/>
    <property type="match status" value="1"/>
</dbReference>
<reference evidence="1 2" key="2">
    <citation type="submission" date="2019-01" db="EMBL/GenBank/DDBJ databases">
        <title>Motilimonas pumilus sp. nov., isolated from the gut of sea cucumber (Apostichopus japonicus).</title>
        <authorList>
            <person name="Wang F.-Q."/>
            <person name="Ren L.-H."/>
            <person name="Lin Y.-W."/>
            <person name="Sun G.-H."/>
            <person name="Du Z.-J."/>
            <person name="Zhao J.-X."/>
            <person name="Liu X.-J."/>
            <person name="Liu L.-J."/>
        </authorList>
    </citation>
    <scope>NUCLEOTIDE SEQUENCE [LARGE SCALE GENOMIC DNA]</scope>
    <source>
        <strain evidence="1 2">PLHSC7-2</strain>
    </source>
</reference>
<proteinExistence type="predicted"/>
<comment type="caution">
    <text evidence="1">The sequence shown here is derived from an EMBL/GenBank/DDBJ whole genome shotgun (WGS) entry which is preliminary data.</text>
</comment>
<dbReference type="Gene3D" id="3.30.700.10">
    <property type="entry name" value="Glycoprotein, Type 4 Pilin"/>
    <property type="match status" value="1"/>
</dbReference>
<dbReference type="EMBL" id="QZCH01000002">
    <property type="protein sequence ID" value="RJG50613.1"/>
    <property type="molecule type" value="Genomic_DNA"/>
</dbReference>
<accession>A0A418YIZ3</accession>
<dbReference type="NCBIfam" id="TIGR02532">
    <property type="entry name" value="IV_pilin_GFxxxE"/>
    <property type="match status" value="1"/>
</dbReference>